<dbReference type="Pfam" id="PF13669">
    <property type="entry name" value="Glyoxalase_4"/>
    <property type="match status" value="1"/>
</dbReference>
<dbReference type="Proteomes" id="UP000070250">
    <property type="component" value="Chromosome"/>
</dbReference>
<dbReference type="PROSITE" id="PS51819">
    <property type="entry name" value="VOC"/>
    <property type="match status" value="1"/>
</dbReference>
<dbReference type="STRING" id="465721.ACG33_07890"/>
<dbReference type="OrthoDB" id="9788468at2"/>
<dbReference type="InterPro" id="IPR029068">
    <property type="entry name" value="Glyas_Bleomycin-R_OHBP_Dase"/>
</dbReference>
<dbReference type="Gene3D" id="3.10.180.10">
    <property type="entry name" value="2,3-Dihydroxybiphenyl 1,2-Dioxygenase, domain 1"/>
    <property type="match status" value="1"/>
</dbReference>
<keyword evidence="3" id="KW-1185">Reference proteome</keyword>
<dbReference type="AlphaFoldDB" id="A0A127FBP4"/>
<gene>
    <name evidence="2" type="ORF">ACG33_07890</name>
</gene>
<reference evidence="2 3" key="1">
    <citation type="submission" date="2015-06" db="EMBL/GenBank/DDBJ databases">
        <title>A Comprehensive Approach to Explore the Metabolic and Phylogenetic Diversity of Bacterial Steroid Degradation in the Environment: Testosterone as an Example.</title>
        <authorList>
            <person name="Yang F.-C."/>
            <person name="Chen Y.-L."/>
            <person name="Yu C.-P."/>
            <person name="Tang S.-L."/>
            <person name="Wang P.-H."/>
            <person name="Ismail W."/>
            <person name="Wang C.-H."/>
            <person name="Yang C.-Y."/>
            <person name="Chiang Y.-R."/>
        </authorList>
    </citation>
    <scope>NUCLEOTIDE SEQUENCE [LARGE SCALE GENOMIC DNA]</scope>
    <source>
        <strain evidence="2 3">DSM 18526</strain>
    </source>
</reference>
<organism evidence="2 3">
    <name type="scientific">Steroidobacter denitrificans</name>
    <dbReference type="NCBI Taxonomy" id="465721"/>
    <lineage>
        <taxon>Bacteria</taxon>
        <taxon>Pseudomonadati</taxon>
        <taxon>Pseudomonadota</taxon>
        <taxon>Gammaproteobacteria</taxon>
        <taxon>Steroidobacterales</taxon>
        <taxon>Steroidobacteraceae</taxon>
        <taxon>Steroidobacter</taxon>
    </lineage>
</organism>
<dbReference type="InterPro" id="IPR037523">
    <property type="entry name" value="VOC_core"/>
</dbReference>
<evidence type="ECO:0000313" key="3">
    <source>
        <dbReference type="Proteomes" id="UP000070250"/>
    </source>
</evidence>
<protein>
    <recommendedName>
        <fullName evidence="1">VOC domain-containing protein</fullName>
    </recommendedName>
</protein>
<name>A0A127FBP4_STEDE</name>
<dbReference type="RefSeq" id="WP_066920174.1">
    <property type="nucleotide sequence ID" value="NZ_CP011971.1"/>
</dbReference>
<dbReference type="EMBL" id="CP011971">
    <property type="protein sequence ID" value="AMN47018.1"/>
    <property type="molecule type" value="Genomic_DNA"/>
</dbReference>
<dbReference type="SUPFAM" id="SSF54593">
    <property type="entry name" value="Glyoxalase/Bleomycin resistance protein/Dihydroxybiphenyl dioxygenase"/>
    <property type="match status" value="1"/>
</dbReference>
<evidence type="ECO:0000259" key="1">
    <source>
        <dbReference type="PROSITE" id="PS51819"/>
    </source>
</evidence>
<accession>A0A127FBP4</accession>
<proteinExistence type="predicted"/>
<sequence>MTVDFRLGPYYFQTAYVVRDLAAAEKWFGRILSVPAWTTMEIVLGEGCYYRGKPADSSMKLSLGYAGDVQIELIEPARGASIYEEFIEKKGYGLHHIAFSVPDFEEAVKMLTSRGLTAMSSGVLSDGGVKFAYFDCEDAGASVIEILGFDAATTEFMEKMKVDARESIAARAAARS</sequence>
<feature type="domain" description="VOC" evidence="1">
    <location>
        <begin position="10"/>
        <end position="149"/>
    </location>
</feature>
<dbReference type="KEGG" id="sdf:ACG33_07890"/>
<evidence type="ECO:0000313" key="2">
    <source>
        <dbReference type="EMBL" id="AMN47018.1"/>
    </source>
</evidence>